<feature type="domain" description="Reverse transcriptase" evidence="1">
    <location>
        <begin position="1"/>
        <end position="214"/>
    </location>
</feature>
<reference evidence="2" key="2">
    <citation type="submission" date="2022-01" db="EMBL/GenBank/DDBJ databases">
        <authorList>
            <person name="Yamashiro T."/>
            <person name="Shiraishi A."/>
            <person name="Satake H."/>
            <person name="Nakayama K."/>
        </authorList>
    </citation>
    <scope>NUCLEOTIDE SEQUENCE</scope>
</reference>
<dbReference type="PROSITE" id="PS50878">
    <property type="entry name" value="RT_POL"/>
    <property type="match status" value="1"/>
</dbReference>
<dbReference type="SUPFAM" id="SSF56672">
    <property type="entry name" value="DNA/RNA polymerases"/>
    <property type="match status" value="1"/>
</dbReference>
<keyword evidence="2" id="KW-0548">Nucleotidyltransferase</keyword>
<gene>
    <name evidence="2" type="ORF">Tco_1082457</name>
</gene>
<keyword evidence="2" id="KW-0695">RNA-directed DNA polymerase</keyword>
<dbReference type="InterPro" id="IPR043502">
    <property type="entry name" value="DNA/RNA_pol_sf"/>
</dbReference>
<dbReference type="Pfam" id="PF00078">
    <property type="entry name" value="RVT_1"/>
    <property type="match status" value="1"/>
</dbReference>
<protein>
    <submittedName>
        <fullName evidence="2">RNA-directed DNA polymerase, eukaryota, reverse transcriptase zinc-binding domain protein</fullName>
    </submittedName>
</protein>
<accession>A0ABQ5I254</accession>
<name>A0ABQ5I254_9ASTR</name>
<dbReference type="Proteomes" id="UP001151760">
    <property type="component" value="Unassembled WGS sequence"/>
</dbReference>
<evidence type="ECO:0000313" key="2">
    <source>
        <dbReference type="EMBL" id="GJT93612.1"/>
    </source>
</evidence>
<dbReference type="PANTHER" id="PTHR33116">
    <property type="entry name" value="REVERSE TRANSCRIPTASE ZINC-BINDING DOMAIN-CONTAINING PROTEIN-RELATED-RELATED"/>
    <property type="match status" value="1"/>
</dbReference>
<sequence>MAFIKGRQIIDGPLIVDEIISWAKLNKRKMFFLKVDFEKAFDSLNWSFLDSVMSQMGFSNRWRKWIEACLKSAYASVLINGSPTPEFKLEKGLRQGDPLSPFLFILAIEALNVVLEDAKNRHFFRGIEVGKDKIHVSHLQFADDAIILGEWSATNVKNLSRILTCFHLASGLKVNFNKSKIFGIGVNVNELNSLAYSIGCQPSQFPCTYLGLPIGANMGRSVNWLPLVDRFQKRLSNWKSNSLSFGGRLTLIKAVLGSLGVYFFSTFKAPKFIINQLEGIRRKFFWGGLSDSKKIAWVSWAKVIAPLNQGGLNIGSLSISNQGLLAKWWWRFATENTSLWCNIIRSIHGPQGGLHDAHSIRSKSGPWYQIAKLNVDLGVHGIDLHSLLKIKVGNGESTRFWIDKWVGNSPLCSSFPRLFRLDSNPLCRVCERSPSIVSSPLIVPDILSTDQIYNPLGISIGPAMAETVGLFDPPDFVSNGLGEDL</sequence>
<dbReference type="PANTHER" id="PTHR33116:SF78">
    <property type="entry name" value="OS12G0587133 PROTEIN"/>
    <property type="match status" value="1"/>
</dbReference>
<comment type="caution">
    <text evidence="2">The sequence shown here is derived from an EMBL/GenBank/DDBJ whole genome shotgun (WGS) entry which is preliminary data.</text>
</comment>
<dbReference type="GO" id="GO:0003964">
    <property type="term" value="F:RNA-directed DNA polymerase activity"/>
    <property type="evidence" value="ECO:0007669"/>
    <property type="project" value="UniProtKB-KW"/>
</dbReference>
<keyword evidence="3" id="KW-1185">Reference proteome</keyword>
<evidence type="ECO:0000259" key="1">
    <source>
        <dbReference type="PROSITE" id="PS50878"/>
    </source>
</evidence>
<organism evidence="2 3">
    <name type="scientific">Tanacetum coccineum</name>
    <dbReference type="NCBI Taxonomy" id="301880"/>
    <lineage>
        <taxon>Eukaryota</taxon>
        <taxon>Viridiplantae</taxon>
        <taxon>Streptophyta</taxon>
        <taxon>Embryophyta</taxon>
        <taxon>Tracheophyta</taxon>
        <taxon>Spermatophyta</taxon>
        <taxon>Magnoliopsida</taxon>
        <taxon>eudicotyledons</taxon>
        <taxon>Gunneridae</taxon>
        <taxon>Pentapetalae</taxon>
        <taxon>asterids</taxon>
        <taxon>campanulids</taxon>
        <taxon>Asterales</taxon>
        <taxon>Asteraceae</taxon>
        <taxon>Asteroideae</taxon>
        <taxon>Anthemideae</taxon>
        <taxon>Anthemidinae</taxon>
        <taxon>Tanacetum</taxon>
    </lineage>
</organism>
<keyword evidence="2" id="KW-0808">Transferase</keyword>
<reference evidence="2" key="1">
    <citation type="journal article" date="2022" name="Int. J. Mol. Sci.">
        <title>Draft Genome of Tanacetum Coccineum: Genomic Comparison of Closely Related Tanacetum-Family Plants.</title>
        <authorList>
            <person name="Yamashiro T."/>
            <person name="Shiraishi A."/>
            <person name="Nakayama K."/>
            <person name="Satake H."/>
        </authorList>
    </citation>
    <scope>NUCLEOTIDE SEQUENCE</scope>
</reference>
<evidence type="ECO:0000313" key="3">
    <source>
        <dbReference type="Proteomes" id="UP001151760"/>
    </source>
</evidence>
<dbReference type="EMBL" id="BQNB010020219">
    <property type="protein sequence ID" value="GJT93612.1"/>
    <property type="molecule type" value="Genomic_DNA"/>
</dbReference>
<proteinExistence type="predicted"/>
<dbReference type="InterPro" id="IPR000477">
    <property type="entry name" value="RT_dom"/>
</dbReference>
<dbReference type="CDD" id="cd01650">
    <property type="entry name" value="RT_nLTR_like"/>
    <property type="match status" value="1"/>
</dbReference>